<proteinExistence type="predicted"/>
<dbReference type="AlphaFoldDB" id="A0A645B7K5"/>
<dbReference type="EMBL" id="VSSQ01017878">
    <property type="protein sequence ID" value="MPM60591.1"/>
    <property type="molecule type" value="Genomic_DNA"/>
</dbReference>
<sequence length="77" mass="8216">MHKALQPVAAQALKKAGQTTRCGVGHVGEQHLSQGLRLTGAQAEARAYLSYQVVQHVLTPLNSWGAATLAAWRIEAV</sequence>
<reference evidence="1" key="1">
    <citation type="submission" date="2019-08" db="EMBL/GenBank/DDBJ databases">
        <authorList>
            <person name="Kucharzyk K."/>
            <person name="Murdoch R.W."/>
            <person name="Higgins S."/>
            <person name="Loffler F."/>
        </authorList>
    </citation>
    <scope>NUCLEOTIDE SEQUENCE</scope>
</reference>
<evidence type="ECO:0000313" key="1">
    <source>
        <dbReference type="EMBL" id="MPM60591.1"/>
    </source>
</evidence>
<gene>
    <name evidence="1" type="ORF">SDC9_107443</name>
</gene>
<name>A0A645B7K5_9ZZZZ</name>
<comment type="caution">
    <text evidence="1">The sequence shown here is derived from an EMBL/GenBank/DDBJ whole genome shotgun (WGS) entry which is preliminary data.</text>
</comment>
<accession>A0A645B7K5</accession>
<protein>
    <submittedName>
        <fullName evidence="1">Uncharacterized protein</fullName>
    </submittedName>
</protein>
<organism evidence="1">
    <name type="scientific">bioreactor metagenome</name>
    <dbReference type="NCBI Taxonomy" id="1076179"/>
    <lineage>
        <taxon>unclassified sequences</taxon>
        <taxon>metagenomes</taxon>
        <taxon>ecological metagenomes</taxon>
    </lineage>
</organism>